<dbReference type="EMBL" id="KV417490">
    <property type="protein sequence ID" value="KZP31379.1"/>
    <property type="molecule type" value="Genomic_DNA"/>
</dbReference>
<accession>A0A166U6X9</accession>
<evidence type="ECO:0008006" key="2">
    <source>
        <dbReference type="Google" id="ProtNLM"/>
    </source>
</evidence>
<sequence>MNDIPIDVLYSILDLTHPADLPALCRVDKELQCHASAILYRDLALVEANIIDVCSTLCRSPDLALRVKRFTVTPDATGRLIRDDYVLVAQTLQCLTNLQSLKFLFYGTNSWMLEHCTFKLRSFYSTLDADTALLSFLSTQPELTTVNLRADVQNHQLPLPSLPNLTHIAGPFSWVSQLVPGRPVEEMQIYERKAWPHLPTNNISFLSLSTSPIRKLIIGSPSLRALPTREVHRLLPDIETLSMVLPSKITSRVDEETQSIEQWLRSLLSGLPHLHSFKLTTCLHSFSWSDADELLFLENAVALAPNVATFVMDSPCFPWIRTYWRRVNDRWSIERRDSPFPSEYAKSRGTHDASMTWT</sequence>
<name>A0A166U6X9_9AGAM</name>
<dbReference type="AlphaFoldDB" id="A0A166U6X9"/>
<proteinExistence type="predicted"/>
<organism evidence="1">
    <name type="scientific">Athelia psychrophila</name>
    <dbReference type="NCBI Taxonomy" id="1759441"/>
    <lineage>
        <taxon>Eukaryota</taxon>
        <taxon>Fungi</taxon>
        <taxon>Dikarya</taxon>
        <taxon>Basidiomycota</taxon>
        <taxon>Agaricomycotina</taxon>
        <taxon>Agaricomycetes</taxon>
        <taxon>Agaricomycetidae</taxon>
        <taxon>Atheliales</taxon>
        <taxon>Atheliaceae</taxon>
        <taxon>Athelia</taxon>
    </lineage>
</organism>
<reference evidence="1" key="1">
    <citation type="journal article" date="2016" name="Mol. Biol. Evol.">
        <title>Comparative Genomics of Early-Diverging Mushroom-Forming Fungi Provides Insights into the Origins of Lignocellulose Decay Capabilities.</title>
        <authorList>
            <person name="Nagy L.G."/>
            <person name="Riley R."/>
            <person name="Tritt A."/>
            <person name="Adam C."/>
            <person name="Daum C."/>
            <person name="Floudas D."/>
            <person name="Sun H."/>
            <person name="Yadav J.S."/>
            <person name="Pangilinan J."/>
            <person name="Larsson K.H."/>
            <person name="Matsuura K."/>
            <person name="Barry K."/>
            <person name="Labutti K."/>
            <person name="Kuo R."/>
            <person name="Ohm R.A."/>
            <person name="Bhattacharya S.S."/>
            <person name="Shirouzu T."/>
            <person name="Yoshinaga Y."/>
            <person name="Martin F.M."/>
            <person name="Grigoriev I.V."/>
            <person name="Hibbett D.S."/>
        </authorList>
    </citation>
    <scope>NUCLEOTIDE SEQUENCE [LARGE SCALE GENOMIC DNA]</scope>
    <source>
        <strain evidence="1">CBS 109695</strain>
    </source>
</reference>
<evidence type="ECO:0000313" key="1">
    <source>
        <dbReference type="EMBL" id="KZP31379.1"/>
    </source>
</evidence>
<dbReference type="OrthoDB" id="3188866at2759"/>
<gene>
    <name evidence="1" type="ORF">FIBSPDRAFT_945389</name>
</gene>
<protein>
    <recommendedName>
        <fullName evidence="2">F-box domain-containing protein</fullName>
    </recommendedName>
</protein>